<dbReference type="RefSeq" id="XP_007402854.1">
    <property type="nucleotide sequence ID" value="XM_007402792.1"/>
</dbReference>
<dbReference type="InParanoid" id="K5VBW4"/>
<keyword evidence="1" id="KW-0812">Transmembrane</keyword>
<dbReference type="HOGENOM" id="CLU_1563411_0_0_1"/>
<dbReference type="GeneID" id="18919355"/>
<dbReference type="Proteomes" id="UP000008370">
    <property type="component" value="Unassembled WGS sequence"/>
</dbReference>
<dbReference type="AlphaFoldDB" id="K5VBW4"/>
<protein>
    <submittedName>
        <fullName evidence="2">Uncharacterized protein</fullName>
    </submittedName>
</protein>
<dbReference type="InterPro" id="IPR029058">
    <property type="entry name" value="AB_hydrolase_fold"/>
</dbReference>
<accession>K5VBW4</accession>
<dbReference type="KEGG" id="pco:PHACADRAFT_266272"/>
<dbReference type="EMBL" id="JH930899">
    <property type="protein sequence ID" value="EKM48593.1"/>
    <property type="molecule type" value="Genomic_DNA"/>
</dbReference>
<feature type="transmembrane region" description="Helical" evidence="1">
    <location>
        <begin position="21"/>
        <end position="45"/>
    </location>
</feature>
<dbReference type="OrthoDB" id="3466517at2759"/>
<reference evidence="2 3" key="1">
    <citation type="journal article" date="2012" name="BMC Genomics">
        <title>Comparative genomics of the white-rot fungi, Phanerochaete carnosa and P. chrysosporium, to elucidate the genetic basis of the distinct wood types they colonize.</title>
        <authorList>
            <person name="Suzuki H."/>
            <person name="MacDonald J."/>
            <person name="Syed K."/>
            <person name="Salamov A."/>
            <person name="Hori C."/>
            <person name="Aerts A."/>
            <person name="Henrissat B."/>
            <person name="Wiebenga A."/>
            <person name="vanKuyk P.A."/>
            <person name="Barry K."/>
            <person name="Lindquist E."/>
            <person name="LaButti K."/>
            <person name="Lapidus A."/>
            <person name="Lucas S."/>
            <person name="Coutinho P."/>
            <person name="Gong Y."/>
            <person name="Samejima M."/>
            <person name="Mahadevan R."/>
            <person name="Abou-Zaid M."/>
            <person name="de Vries R.P."/>
            <person name="Igarashi K."/>
            <person name="Yadav J.S."/>
            <person name="Grigoriev I.V."/>
            <person name="Master E.R."/>
        </authorList>
    </citation>
    <scope>NUCLEOTIDE SEQUENCE [LARGE SCALE GENOMIC DNA]</scope>
    <source>
        <strain evidence="2 3">HHB-10118-sp</strain>
    </source>
</reference>
<organism evidence="2 3">
    <name type="scientific">Phanerochaete carnosa (strain HHB-10118-sp)</name>
    <name type="common">White-rot fungus</name>
    <name type="synonym">Peniophora carnosa</name>
    <dbReference type="NCBI Taxonomy" id="650164"/>
    <lineage>
        <taxon>Eukaryota</taxon>
        <taxon>Fungi</taxon>
        <taxon>Dikarya</taxon>
        <taxon>Basidiomycota</taxon>
        <taxon>Agaricomycotina</taxon>
        <taxon>Agaricomycetes</taxon>
        <taxon>Polyporales</taxon>
        <taxon>Phanerochaetaceae</taxon>
        <taxon>Phanerochaete</taxon>
    </lineage>
</organism>
<evidence type="ECO:0000313" key="2">
    <source>
        <dbReference type="EMBL" id="EKM48593.1"/>
    </source>
</evidence>
<evidence type="ECO:0000313" key="3">
    <source>
        <dbReference type="Proteomes" id="UP000008370"/>
    </source>
</evidence>
<proteinExistence type="predicted"/>
<dbReference type="SUPFAM" id="SSF53474">
    <property type="entry name" value="alpha/beta-Hydrolases"/>
    <property type="match status" value="1"/>
</dbReference>
<sequence>MKDRARELYDTLDTFVREERIPHVSMIVAGWSFGAAFALALLAYAPSFTSRDEAHPLRSTLSLLWICSSTGQLQSCDTRPRRRSERFPYMDLRLLRHGNSPLELEFRIPVKSPPPSVLSTSSDDLQDIVYSVAAGPGSSDQMLWQVGVNHGLWKMISEAVLHMHRVAPSDT</sequence>
<gene>
    <name evidence="2" type="ORF">PHACADRAFT_266272</name>
</gene>
<keyword evidence="1" id="KW-0472">Membrane</keyword>
<keyword evidence="1" id="KW-1133">Transmembrane helix</keyword>
<name>K5VBW4_PHACS</name>
<keyword evidence="3" id="KW-1185">Reference proteome</keyword>
<evidence type="ECO:0000256" key="1">
    <source>
        <dbReference type="SAM" id="Phobius"/>
    </source>
</evidence>